<dbReference type="RefSeq" id="WP_353289992.1">
    <property type="nucleotide sequence ID" value="NZ_BAABQM010000003.1"/>
</dbReference>
<reference evidence="11" key="1">
    <citation type="submission" date="2024-02" db="EMBL/GenBank/DDBJ databases">
        <title>Draft genome sequence of new strains in genus Ureaplasma.</title>
        <authorList>
            <person name="Nakajima Y."/>
            <person name="Segawa T."/>
        </authorList>
    </citation>
    <scope>NUCLEOTIDE SEQUENCE [LARGE SCALE GENOMIC DNA]</scope>
    <source>
        <strain evidence="11">OM1</strain>
    </source>
</reference>
<feature type="transmembrane region" description="Helical" evidence="9">
    <location>
        <begin position="39"/>
        <end position="65"/>
    </location>
</feature>
<evidence type="ECO:0000256" key="3">
    <source>
        <dbReference type="ARBA" id="ARBA00022448"/>
    </source>
</evidence>
<evidence type="ECO:0000256" key="5">
    <source>
        <dbReference type="ARBA" id="ARBA00022989"/>
    </source>
</evidence>
<feature type="transmembrane region" description="Helical" evidence="9">
    <location>
        <begin position="209"/>
        <end position="230"/>
    </location>
</feature>
<feature type="transmembrane region" description="Helical" evidence="9">
    <location>
        <begin position="175"/>
        <end position="197"/>
    </location>
</feature>
<dbReference type="InterPro" id="IPR029020">
    <property type="entry name" value="Ammonium/urea_transptr"/>
</dbReference>
<dbReference type="InterPro" id="IPR024041">
    <property type="entry name" value="NH4_transpt_AmtB-like_dom"/>
</dbReference>
<feature type="transmembrane region" description="Helical" evidence="9">
    <location>
        <begin position="333"/>
        <end position="352"/>
    </location>
</feature>
<dbReference type="Pfam" id="PF00909">
    <property type="entry name" value="Ammonium_transp"/>
    <property type="match status" value="1"/>
</dbReference>
<gene>
    <name evidence="11" type="ORF">UREOM_5430</name>
</gene>
<organism evidence="11 12">
    <name type="scientific">Ureaplasma ceti</name>
    <dbReference type="NCBI Taxonomy" id="3119530"/>
    <lineage>
        <taxon>Bacteria</taxon>
        <taxon>Bacillati</taxon>
        <taxon>Mycoplasmatota</taxon>
        <taxon>Mycoplasmoidales</taxon>
        <taxon>Mycoplasmoidaceae</taxon>
        <taxon>Ureaplasma</taxon>
    </lineage>
</organism>
<evidence type="ECO:0000256" key="7">
    <source>
        <dbReference type="ARBA" id="ARBA00023177"/>
    </source>
</evidence>
<dbReference type="Gene3D" id="1.10.3430.10">
    <property type="entry name" value="Ammonium transporter AmtB like domains"/>
    <property type="match status" value="1"/>
</dbReference>
<name>A0ABP9U7A0_9BACT</name>
<protein>
    <recommendedName>
        <fullName evidence="8">Ammonium transporter</fullName>
    </recommendedName>
</protein>
<dbReference type="PANTHER" id="PTHR43029">
    <property type="entry name" value="AMMONIUM TRANSPORTER MEP2"/>
    <property type="match status" value="1"/>
</dbReference>
<comment type="caution">
    <text evidence="11">The sequence shown here is derived from an EMBL/GenBank/DDBJ whole genome shotgun (WGS) entry which is preliminary data.</text>
</comment>
<dbReference type="SUPFAM" id="SSF111352">
    <property type="entry name" value="Ammonium transporter"/>
    <property type="match status" value="1"/>
</dbReference>
<sequence>MISTGLVQLASDASNNIRELNSGAASQFLLTGSLAEAHINVAATIILAVCTALVLFMVPGLAFFYGGLVRRKNVATIMAQCFISMAIVTAIWIFGGFGLAFGSDTHGGFIGNIANYVFFKNILFTDGWRHLGLVVNATLADGVPFILFFLFQLAFAIITPALVVGAFADRLSWRGYIIFNVLFTIFVYIPVCHWIWGGGFLAQAGVLDWAGGIVIHATCGLAAIASVVVLGRRAVMKKETTAPSSLALVSVGAGILYFGWFGFNVGGSVYMPEVWANMAQATQGAANAAAFHTSMENALNIGVAAFVNSFLGMIAAMLMWMSLDFIVNKGKTSLASILTAGVAGLATITPAAGYVPMWAGLVFGLVGGLITYGMCKVNHHTHFDDALEVWPVHGIGGIVGALLLGAFATTLVNPNVLGATQHIGQSLGSGYLFGMEVGAVALVCAWTFVFSLAIFAITLLTKDKMTTEQQIEGLDKVLFNEVAYAPEISIDVVMHGDGEELTSHRHASKLSSKKSFKKINNSYDSQLAANKSGDTLASKIDNARHQE</sequence>
<keyword evidence="7" id="KW-0924">Ammonia transport</keyword>
<evidence type="ECO:0000259" key="10">
    <source>
        <dbReference type="Pfam" id="PF00909"/>
    </source>
</evidence>
<feature type="transmembrane region" description="Helical" evidence="9">
    <location>
        <begin position="77"/>
        <end position="101"/>
    </location>
</feature>
<feature type="transmembrane region" description="Helical" evidence="9">
    <location>
        <begin position="145"/>
        <end position="168"/>
    </location>
</feature>
<feature type="transmembrane region" description="Helical" evidence="9">
    <location>
        <begin position="437"/>
        <end position="460"/>
    </location>
</feature>
<dbReference type="PANTHER" id="PTHR43029:SF10">
    <property type="entry name" value="AMMONIUM TRANSPORTER MEP2"/>
    <property type="match status" value="1"/>
</dbReference>
<evidence type="ECO:0000256" key="8">
    <source>
        <dbReference type="ARBA" id="ARBA00050025"/>
    </source>
</evidence>
<evidence type="ECO:0000256" key="6">
    <source>
        <dbReference type="ARBA" id="ARBA00023136"/>
    </source>
</evidence>
<keyword evidence="3" id="KW-0813">Transport</keyword>
<evidence type="ECO:0000256" key="1">
    <source>
        <dbReference type="ARBA" id="ARBA00004141"/>
    </source>
</evidence>
<keyword evidence="12" id="KW-1185">Reference proteome</keyword>
<keyword evidence="6 9" id="KW-0472">Membrane</keyword>
<feature type="transmembrane region" description="Helical" evidence="9">
    <location>
        <begin position="387"/>
        <end position="408"/>
    </location>
</feature>
<evidence type="ECO:0000313" key="12">
    <source>
        <dbReference type="Proteomes" id="UP001449582"/>
    </source>
</evidence>
<evidence type="ECO:0000256" key="9">
    <source>
        <dbReference type="SAM" id="Phobius"/>
    </source>
</evidence>
<keyword evidence="4 9" id="KW-0812">Transmembrane</keyword>
<feature type="transmembrane region" description="Helical" evidence="9">
    <location>
        <begin position="242"/>
        <end position="263"/>
    </location>
</feature>
<proteinExistence type="inferred from homology"/>
<feature type="transmembrane region" description="Helical" evidence="9">
    <location>
        <begin position="301"/>
        <end position="321"/>
    </location>
</feature>
<evidence type="ECO:0000256" key="2">
    <source>
        <dbReference type="ARBA" id="ARBA00005887"/>
    </source>
</evidence>
<evidence type="ECO:0000313" key="11">
    <source>
        <dbReference type="EMBL" id="GAA5414832.1"/>
    </source>
</evidence>
<dbReference type="Proteomes" id="UP001449582">
    <property type="component" value="Unassembled WGS sequence"/>
</dbReference>
<dbReference type="InterPro" id="IPR001905">
    <property type="entry name" value="Ammonium_transpt"/>
</dbReference>
<comment type="subcellular location">
    <subcellularLocation>
        <location evidence="1">Membrane</location>
        <topology evidence="1">Multi-pass membrane protein</topology>
    </subcellularLocation>
</comment>
<evidence type="ECO:0000256" key="4">
    <source>
        <dbReference type="ARBA" id="ARBA00022692"/>
    </source>
</evidence>
<comment type="similarity">
    <text evidence="2">Belongs to the ammonia transporter channel (TC 1.A.11.2) family.</text>
</comment>
<feature type="domain" description="Ammonium transporter AmtB-like" evidence="10">
    <location>
        <begin position="47"/>
        <end position="484"/>
    </location>
</feature>
<keyword evidence="5 9" id="KW-1133">Transmembrane helix</keyword>
<accession>A0ABP9U7A0</accession>
<feature type="transmembrane region" description="Helical" evidence="9">
    <location>
        <begin position="358"/>
        <end position="375"/>
    </location>
</feature>
<dbReference type="EMBL" id="BAABQM010000003">
    <property type="protein sequence ID" value="GAA5414832.1"/>
    <property type="molecule type" value="Genomic_DNA"/>
</dbReference>